<dbReference type="SMART" id="SM00867">
    <property type="entry name" value="YceI"/>
    <property type="match status" value="1"/>
</dbReference>
<protein>
    <recommendedName>
        <fullName evidence="2">Lipid/polyisoprenoid-binding YceI-like domain-containing protein</fullName>
    </recommendedName>
</protein>
<comment type="similarity">
    <text evidence="1">Belongs to the UPF0312 family.</text>
</comment>
<dbReference type="EMBL" id="CP022752">
    <property type="protein sequence ID" value="ASU80574.1"/>
    <property type="molecule type" value="Genomic_DNA"/>
</dbReference>
<proteinExistence type="inferred from homology"/>
<dbReference type="PANTHER" id="PTHR34406">
    <property type="entry name" value="PROTEIN YCEI"/>
    <property type="match status" value="1"/>
</dbReference>
<dbReference type="InterPro" id="IPR036761">
    <property type="entry name" value="TTHA0802/YceI-like_sf"/>
</dbReference>
<dbReference type="OrthoDB" id="9811006at2"/>
<dbReference type="Gene3D" id="2.40.128.110">
    <property type="entry name" value="Lipid/polyisoprenoid-binding, YceI-like"/>
    <property type="match status" value="1"/>
</dbReference>
<name>A0A223RXH4_9ACTN</name>
<evidence type="ECO:0000259" key="2">
    <source>
        <dbReference type="SMART" id="SM00867"/>
    </source>
</evidence>
<dbReference type="Gene3D" id="2.60.40.1120">
    <property type="entry name" value="Carboxypeptidase-like, regulatory domain"/>
    <property type="match status" value="1"/>
</dbReference>
<dbReference type="InterPro" id="IPR007372">
    <property type="entry name" value="Lipid/polyisoprenoid-bd_YceI"/>
</dbReference>
<dbReference type="AlphaFoldDB" id="A0A223RXH4"/>
<dbReference type="Proteomes" id="UP000215043">
    <property type="component" value="Chromosome"/>
</dbReference>
<dbReference type="InterPro" id="IPR013784">
    <property type="entry name" value="Carb-bd-like_fold"/>
</dbReference>
<dbReference type="SUPFAM" id="SSF49452">
    <property type="entry name" value="Starch-binding domain-like"/>
    <property type="match status" value="1"/>
</dbReference>
<dbReference type="KEGG" id="aey:CDG81_22455"/>
<feature type="domain" description="Lipid/polyisoprenoid-binding YceI-like" evidence="2">
    <location>
        <begin position="113"/>
        <end position="281"/>
    </location>
</feature>
<gene>
    <name evidence="3" type="ORF">CDG81_22455</name>
</gene>
<dbReference type="SUPFAM" id="SSF101874">
    <property type="entry name" value="YceI-like"/>
    <property type="match status" value="1"/>
</dbReference>
<sequence>MSLGQGEVGEQHDSAPSGAVTVRVRSLGGWPLPEAVLTVTDASGTQVGRAPADSDGAATVDALSPGRYTAIVTALGHQPAARTALVRQGGAVELDGVELSPVGGGDELPEPGLWRIDPVHSSIRATARHLGISSIHGRFNDFGGEIRITRPVESTTVEVSIDAASVDTGNAQRDEHLRSADFLDVTRYPEIGFTSTGVTRGQDEGWDLDGELTLCGVTRPVRLETRFTGVGPDPWGGTRASATATTILRREDFAMTFNQSLSTGIAAIGTTLRIELDVQAVFAEGAN</sequence>
<reference evidence="3 4" key="1">
    <citation type="submission" date="2017-08" db="EMBL/GenBank/DDBJ databases">
        <title>The complete genome sequence of moderately halophilic actinomycete Actinopolyspora erythraea YIM 90600, the producer of novel erythromycin, novel actinopolysporins A-C and tubercidin.</title>
        <authorList>
            <person name="Yin M."/>
            <person name="Tang S."/>
        </authorList>
    </citation>
    <scope>NUCLEOTIDE SEQUENCE [LARGE SCALE GENOMIC DNA]</scope>
    <source>
        <strain evidence="3 4">YIM 90600</strain>
    </source>
</reference>
<dbReference type="GO" id="GO:0030246">
    <property type="term" value="F:carbohydrate binding"/>
    <property type="evidence" value="ECO:0007669"/>
    <property type="project" value="InterPro"/>
</dbReference>
<accession>A0A223RXH4</accession>
<evidence type="ECO:0000313" key="3">
    <source>
        <dbReference type="EMBL" id="ASU80574.1"/>
    </source>
</evidence>
<evidence type="ECO:0000313" key="4">
    <source>
        <dbReference type="Proteomes" id="UP000215043"/>
    </source>
</evidence>
<evidence type="ECO:0000256" key="1">
    <source>
        <dbReference type="ARBA" id="ARBA00008812"/>
    </source>
</evidence>
<dbReference type="Pfam" id="PF13620">
    <property type="entry name" value="CarboxypepD_reg"/>
    <property type="match status" value="1"/>
</dbReference>
<organism evidence="3 4">
    <name type="scientific">Actinopolyspora erythraea</name>
    <dbReference type="NCBI Taxonomy" id="414996"/>
    <lineage>
        <taxon>Bacteria</taxon>
        <taxon>Bacillati</taxon>
        <taxon>Actinomycetota</taxon>
        <taxon>Actinomycetes</taxon>
        <taxon>Actinopolysporales</taxon>
        <taxon>Actinopolysporaceae</taxon>
        <taxon>Actinopolyspora</taxon>
    </lineage>
</organism>
<dbReference type="RefSeq" id="WP_052427737.1">
    <property type="nucleotide sequence ID" value="NZ_CP022752.1"/>
</dbReference>
<dbReference type="Pfam" id="PF04264">
    <property type="entry name" value="YceI"/>
    <property type="match status" value="1"/>
</dbReference>
<dbReference type="PANTHER" id="PTHR34406:SF1">
    <property type="entry name" value="PROTEIN YCEI"/>
    <property type="match status" value="1"/>
</dbReference>